<sequence>MNKKLDFNSRVKDIYANPIGRDIINKLLLQLNKSRKLATNPLIGNLRIKTLVSLTKGKIDKDFFATILDLLNSERDVPQNLKGDFERKWWKEAVIYQIYPRSFQDSDGDGIGDLKGICSRLDYLKDLGIDAIWLSPVYDSPNDDNGYDIRDYYAIMKEFGTMEDFDNLLEEVHKRGMKLIMDLVINHTSDEHEWFKKALEGSEKYKDYYHFADNKDGNPPNNWTSFFSGPAWNYYDKLDAWALHLFSKKQMDLNWENPDLRRDVIAMIKWWLDKGVDGFRLDVINYISKKEGLPDGNELIGQLMGYYGVEHYFYGPKLHDYLKEIKKEAFEPYNAFTVGETPGIGMEMSKLLTAAYRKELDMIFSFDHLETPGHSKFDDYLYDLNYYKEYMIDWMENYYKDNCWMSLFFENHDNPRMISKVNPDPAYRKALGKLLAMMQLTLKGTPFIYQGQEIGAVNRDFKSIDDLRDVESINLYNELKVSVGEEAAFKKVLCGSRDHSRTPMQWDASENAGFTTGTPWIGICGDYKNINVEAELKDEDSILNFYRKLIRLRKENEAFVYGDIKILDKKKKNVFTYIRSSKDSTFLIECNLCQYPVKRSTNKYKSKQLILSNYNDISDILRPYEANLYRIV</sequence>
<dbReference type="AlphaFoldDB" id="A0A0H5SXE4"/>
<organism evidence="5 6">
    <name type="scientific">Herbinix hemicellulosilytica</name>
    <dbReference type="NCBI Taxonomy" id="1564487"/>
    <lineage>
        <taxon>Bacteria</taxon>
        <taxon>Bacillati</taxon>
        <taxon>Bacillota</taxon>
        <taxon>Clostridia</taxon>
        <taxon>Lachnospirales</taxon>
        <taxon>Lachnospiraceae</taxon>
        <taxon>Herbinix</taxon>
    </lineage>
</organism>
<dbReference type="SMART" id="SM00642">
    <property type="entry name" value="Aamy"/>
    <property type="match status" value="1"/>
</dbReference>
<feature type="domain" description="Glycosyl hydrolase family 13 catalytic" evidence="4">
    <location>
        <begin position="97"/>
        <end position="501"/>
    </location>
</feature>
<dbReference type="NCBIfam" id="NF008183">
    <property type="entry name" value="PRK10933.1"/>
    <property type="match status" value="1"/>
</dbReference>
<dbReference type="Gene3D" id="2.60.40.1180">
    <property type="entry name" value="Golgi alpha-mannosidase II"/>
    <property type="match status" value="1"/>
</dbReference>
<dbReference type="OrthoDB" id="9805159at2"/>
<evidence type="ECO:0000313" key="6">
    <source>
        <dbReference type="Proteomes" id="UP000236497"/>
    </source>
</evidence>
<dbReference type="Proteomes" id="UP000236497">
    <property type="component" value="Unassembled WGS sequence"/>
</dbReference>
<evidence type="ECO:0000256" key="2">
    <source>
        <dbReference type="ARBA" id="ARBA00022801"/>
    </source>
</evidence>
<name>A0A0H5SXE4_HERHM</name>
<dbReference type="CDD" id="cd11333">
    <property type="entry name" value="AmyAc_SI_OligoGlu_DGase"/>
    <property type="match status" value="1"/>
</dbReference>
<dbReference type="GO" id="GO:0004556">
    <property type="term" value="F:alpha-amylase activity"/>
    <property type="evidence" value="ECO:0007669"/>
    <property type="project" value="TreeGrafter"/>
</dbReference>
<dbReference type="EC" id="3.2.1.10" evidence="5"/>
<dbReference type="SUPFAM" id="SSF51011">
    <property type="entry name" value="Glycosyl hydrolase domain"/>
    <property type="match status" value="1"/>
</dbReference>
<evidence type="ECO:0000313" key="5">
    <source>
        <dbReference type="EMBL" id="CRZ35003.1"/>
    </source>
</evidence>
<dbReference type="GO" id="GO:0009313">
    <property type="term" value="P:oligosaccharide catabolic process"/>
    <property type="evidence" value="ECO:0007669"/>
    <property type="project" value="TreeGrafter"/>
</dbReference>
<proteinExistence type="inferred from homology"/>
<protein>
    <submittedName>
        <fullName evidence="5">Oligo-1,6-glucosidase</fullName>
        <ecNumber evidence="5">3.2.1.10</ecNumber>
    </submittedName>
</protein>
<accession>A0A0H5SXE4</accession>
<comment type="similarity">
    <text evidence="1">Belongs to the glycosyl hydrolase 13 family.</text>
</comment>
<dbReference type="InterPro" id="IPR017853">
    <property type="entry name" value="GH"/>
</dbReference>
<dbReference type="PANTHER" id="PTHR10357">
    <property type="entry name" value="ALPHA-AMYLASE FAMILY MEMBER"/>
    <property type="match status" value="1"/>
</dbReference>
<gene>
    <name evidence="5" type="primary">malL</name>
    <name evidence="5" type="ORF">HHT355_1803</name>
</gene>
<dbReference type="Gene3D" id="3.20.20.80">
    <property type="entry name" value="Glycosidases"/>
    <property type="match status" value="1"/>
</dbReference>
<keyword evidence="2 5" id="KW-0378">Hydrolase</keyword>
<dbReference type="Gene3D" id="3.90.400.10">
    <property type="entry name" value="Oligo-1,6-glucosidase, Domain 2"/>
    <property type="match status" value="1"/>
</dbReference>
<dbReference type="RefSeq" id="WP_103203095.1">
    <property type="nucleotide sequence ID" value="NZ_CVTD020000017.1"/>
</dbReference>
<keyword evidence="6" id="KW-1185">Reference proteome</keyword>
<evidence type="ECO:0000259" key="4">
    <source>
        <dbReference type="SMART" id="SM00642"/>
    </source>
</evidence>
<dbReference type="EMBL" id="CVTD020000017">
    <property type="protein sequence ID" value="CRZ35003.1"/>
    <property type="molecule type" value="Genomic_DNA"/>
</dbReference>
<reference evidence="5 6" key="1">
    <citation type="submission" date="2015-06" db="EMBL/GenBank/DDBJ databases">
        <authorList>
            <person name="Wibberg Daniel"/>
        </authorList>
    </citation>
    <scope>NUCLEOTIDE SEQUENCE [LARGE SCALE GENOMIC DNA]</scope>
    <source>
        <strain evidence="5 6">T3/55T</strain>
    </source>
</reference>
<keyword evidence="3 5" id="KW-0326">Glycosidase</keyword>
<evidence type="ECO:0000256" key="1">
    <source>
        <dbReference type="ARBA" id="ARBA00008061"/>
    </source>
</evidence>
<dbReference type="GO" id="GO:0004574">
    <property type="term" value="F:oligo-1,6-glucosidase activity"/>
    <property type="evidence" value="ECO:0007669"/>
    <property type="project" value="UniProtKB-EC"/>
</dbReference>
<dbReference type="SUPFAM" id="SSF51445">
    <property type="entry name" value="(Trans)glycosidases"/>
    <property type="match status" value="1"/>
</dbReference>
<dbReference type="InterPro" id="IPR013780">
    <property type="entry name" value="Glyco_hydro_b"/>
</dbReference>
<dbReference type="FunFam" id="3.20.20.80:FF:000064">
    <property type="entry name" value="Oligo-1,6-glucosidase"/>
    <property type="match status" value="2"/>
</dbReference>
<evidence type="ECO:0000256" key="3">
    <source>
        <dbReference type="ARBA" id="ARBA00023295"/>
    </source>
</evidence>
<dbReference type="InterPro" id="IPR006047">
    <property type="entry name" value="GH13_cat_dom"/>
</dbReference>
<dbReference type="InterPro" id="IPR045857">
    <property type="entry name" value="O16G_dom_2"/>
</dbReference>
<dbReference type="PANTHER" id="PTHR10357:SF179">
    <property type="entry name" value="NEUTRAL AND BASIC AMINO ACID TRANSPORT PROTEIN RBAT"/>
    <property type="match status" value="1"/>
</dbReference>
<dbReference type="Pfam" id="PF00128">
    <property type="entry name" value="Alpha-amylase"/>
    <property type="match status" value="1"/>
</dbReference>